<evidence type="ECO:0000313" key="1">
    <source>
        <dbReference type="EMBL" id="AEF53195.1"/>
    </source>
</evidence>
<name>F6CWE0_MARPP</name>
<gene>
    <name evidence="1" type="ordered locus">Mar181_0126</name>
</gene>
<dbReference type="NCBIfam" id="TIGR04354">
    <property type="entry name" value="amphi-Trp"/>
    <property type="match status" value="1"/>
</dbReference>
<dbReference type="eggNOG" id="ENOG5033DZF">
    <property type="taxonomic scope" value="Bacteria"/>
</dbReference>
<sequence>MKGKIMKSKTEFKYEALLDPDDIQDVLKALSKGLSKGKLTFSDEKEGTLAIEPKGLLRLKVTASDDEDSQQFEVKVRWEKHPKRLNKNAPKIS</sequence>
<keyword evidence="2" id="KW-1185">Reference proteome</keyword>
<protein>
    <recommendedName>
        <fullName evidence="3">Amphi-Trp domain-containing protein</fullName>
    </recommendedName>
</protein>
<dbReference type="EMBL" id="CP002771">
    <property type="protein sequence ID" value="AEF53195.1"/>
    <property type="molecule type" value="Genomic_DNA"/>
</dbReference>
<dbReference type="STRING" id="491952.Mar181_0126"/>
<organism evidence="1 2">
    <name type="scientific">Marinomonas posidonica (strain CECT 7376 / NCIMB 14433 / IVIA-Po-181)</name>
    <dbReference type="NCBI Taxonomy" id="491952"/>
    <lineage>
        <taxon>Bacteria</taxon>
        <taxon>Pseudomonadati</taxon>
        <taxon>Pseudomonadota</taxon>
        <taxon>Gammaproteobacteria</taxon>
        <taxon>Oceanospirillales</taxon>
        <taxon>Oceanospirillaceae</taxon>
        <taxon>Marinomonas</taxon>
    </lineage>
</organism>
<dbReference type="HOGENOM" id="CLU_184327_1_0_6"/>
<accession>F6CWE0</accession>
<proteinExistence type="predicted"/>
<evidence type="ECO:0008006" key="3">
    <source>
        <dbReference type="Google" id="ProtNLM"/>
    </source>
</evidence>
<dbReference type="KEGG" id="mpc:Mar181_0126"/>
<dbReference type="AlphaFoldDB" id="F6CWE0"/>
<dbReference type="InterPro" id="IPR027598">
    <property type="entry name" value="Amphi-Trp_dom"/>
</dbReference>
<evidence type="ECO:0000313" key="2">
    <source>
        <dbReference type="Proteomes" id="UP000009230"/>
    </source>
</evidence>
<dbReference type="Proteomes" id="UP000009230">
    <property type="component" value="Chromosome"/>
</dbReference>
<reference evidence="1 2" key="1">
    <citation type="journal article" date="2012" name="Stand. Genomic Sci.">
        <title>Complete genome sequence of Marinomonas posidonica type strain (IVIA-Po-181(T)).</title>
        <authorList>
            <person name="Lucas-Elio P."/>
            <person name="Goodwin L."/>
            <person name="Woyke T."/>
            <person name="Pitluck S."/>
            <person name="Nolan M."/>
            <person name="Kyrpides N.C."/>
            <person name="Detter J.C."/>
            <person name="Copeland A."/>
            <person name="Lu M."/>
            <person name="Bruce D."/>
            <person name="Detter C."/>
            <person name="Tapia R."/>
            <person name="Han S."/>
            <person name="Land M.L."/>
            <person name="Ivanova N."/>
            <person name="Mikhailova N."/>
            <person name="Johnston A.W."/>
            <person name="Sanchez-Amat A."/>
        </authorList>
    </citation>
    <scope>NUCLEOTIDE SEQUENCE [LARGE SCALE GENOMIC DNA]</scope>
    <source>
        <strain evidence="2">CECT 7376 / NCIMB 14433 / IVIA-Po-181</strain>
    </source>
</reference>